<dbReference type="PANTHER" id="PTHR24271">
    <property type="entry name" value="KALLIKREIN-RELATED"/>
    <property type="match status" value="1"/>
</dbReference>
<dbReference type="InterPro" id="IPR043504">
    <property type="entry name" value="Peptidase_S1_PA_chymotrypsin"/>
</dbReference>
<evidence type="ECO:0000259" key="6">
    <source>
        <dbReference type="PROSITE" id="PS50240"/>
    </source>
</evidence>
<reference evidence="7" key="4">
    <citation type="submission" date="2025-09" db="UniProtKB">
        <authorList>
            <consortium name="Ensembl"/>
        </authorList>
    </citation>
    <scope>IDENTIFICATION</scope>
    <source>
        <strain evidence="7">HSOK</strain>
    </source>
</reference>
<dbReference type="SUPFAM" id="SSF50494">
    <property type="entry name" value="Trypsin-like serine proteases"/>
    <property type="match status" value="1"/>
</dbReference>
<dbReference type="Gene3D" id="2.40.10.10">
    <property type="entry name" value="Trypsin-like serine proteases"/>
    <property type="match status" value="1"/>
</dbReference>
<dbReference type="InterPro" id="IPR001254">
    <property type="entry name" value="Trypsin_dom"/>
</dbReference>
<evidence type="ECO:0000313" key="8">
    <source>
        <dbReference type="Proteomes" id="UP000265200"/>
    </source>
</evidence>
<sequence length="134" mass="15074">MMMQWLALLPHSKKSEIVNGIEVPDGKMPYMVSLQNNKNGHVCGGFLISEDFVVTAAHCDNGLKHVILGRHNWKNSNVKKIEISNQCKHKNYSDVVNGYDIMLLKVNFCSLQHFSISSPSKNVLDVCSNLFAIR</sequence>
<dbReference type="Proteomes" id="UP000265200">
    <property type="component" value="Chromosome 4"/>
</dbReference>
<dbReference type="PROSITE" id="PS00134">
    <property type="entry name" value="TRYPSIN_HIS"/>
    <property type="match status" value="1"/>
</dbReference>
<organism evidence="7 8">
    <name type="scientific">Oryzias latipes</name>
    <name type="common">Japanese rice fish</name>
    <name type="synonym">Japanese killifish</name>
    <dbReference type="NCBI Taxonomy" id="8090"/>
    <lineage>
        <taxon>Eukaryota</taxon>
        <taxon>Metazoa</taxon>
        <taxon>Chordata</taxon>
        <taxon>Craniata</taxon>
        <taxon>Vertebrata</taxon>
        <taxon>Euteleostomi</taxon>
        <taxon>Actinopterygii</taxon>
        <taxon>Neopterygii</taxon>
        <taxon>Teleostei</taxon>
        <taxon>Neoteleostei</taxon>
        <taxon>Acanthomorphata</taxon>
        <taxon>Ovalentaria</taxon>
        <taxon>Atherinomorphae</taxon>
        <taxon>Beloniformes</taxon>
        <taxon>Adrianichthyidae</taxon>
        <taxon>Oryziinae</taxon>
        <taxon>Oryzias</taxon>
    </lineage>
</organism>
<evidence type="ECO:0000256" key="5">
    <source>
        <dbReference type="ARBA" id="ARBA00038868"/>
    </source>
</evidence>
<dbReference type="Pfam" id="PF00089">
    <property type="entry name" value="Trypsin"/>
    <property type="match status" value="1"/>
</dbReference>
<reference evidence="7" key="3">
    <citation type="submission" date="2025-08" db="UniProtKB">
        <authorList>
            <consortium name="Ensembl"/>
        </authorList>
    </citation>
    <scope>IDENTIFICATION</scope>
    <source>
        <strain evidence="7">HSOK</strain>
    </source>
</reference>
<proteinExistence type="predicted"/>
<dbReference type="PANTHER" id="PTHR24271:SF87">
    <property type="entry name" value="ARGININE ESTERASE-LIKE-RELATED"/>
    <property type="match status" value="1"/>
</dbReference>
<reference evidence="7 8" key="2">
    <citation type="submission" date="2017-04" db="EMBL/GenBank/DDBJ databases">
        <title>CpG methylation of centromeres and impact of large insertions on vertebrate speciation.</title>
        <authorList>
            <person name="Ichikawa K."/>
            <person name="Yoshimura J."/>
            <person name="Morishita S."/>
        </authorList>
    </citation>
    <scope>NUCLEOTIDE SEQUENCE</scope>
    <source>
        <strain evidence="7 8">HSOK</strain>
    </source>
</reference>
<keyword evidence="3" id="KW-1015">Disulfide bond</keyword>
<dbReference type="FunFam" id="2.40.10.10:FF:000005">
    <property type="entry name" value="Serine protease 37"/>
    <property type="match status" value="1"/>
</dbReference>
<dbReference type="GO" id="GO:0006508">
    <property type="term" value="P:proteolysis"/>
    <property type="evidence" value="ECO:0007669"/>
    <property type="project" value="InterPro"/>
</dbReference>
<evidence type="ECO:0000256" key="1">
    <source>
        <dbReference type="ARBA" id="ARBA00004239"/>
    </source>
</evidence>
<reference key="1">
    <citation type="journal article" date="2007" name="Nature">
        <title>The medaka draft genome and insights into vertebrate genome evolution.</title>
        <authorList>
            <person name="Kasahara M."/>
            <person name="Naruse K."/>
            <person name="Sasaki S."/>
            <person name="Nakatani Y."/>
            <person name="Qu W."/>
            <person name="Ahsan B."/>
            <person name="Yamada T."/>
            <person name="Nagayasu Y."/>
            <person name="Doi K."/>
            <person name="Kasai Y."/>
            <person name="Jindo T."/>
            <person name="Kobayashi D."/>
            <person name="Shimada A."/>
            <person name="Toyoda A."/>
            <person name="Kuroki Y."/>
            <person name="Fujiyama A."/>
            <person name="Sasaki T."/>
            <person name="Shimizu A."/>
            <person name="Asakawa S."/>
            <person name="Shimizu N."/>
            <person name="Hashimoto S."/>
            <person name="Yang J."/>
            <person name="Lee Y."/>
            <person name="Matsushima K."/>
            <person name="Sugano S."/>
            <person name="Sakaizumi M."/>
            <person name="Narita T."/>
            <person name="Ohishi K."/>
            <person name="Haga S."/>
            <person name="Ohta F."/>
            <person name="Nomoto H."/>
            <person name="Nogata K."/>
            <person name="Morishita T."/>
            <person name="Endo T."/>
            <person name="Shin-I T."/>
            <person name="Takeda H."/>
            <person name="Morishita S."/>
            <person name="Kohara Y."/>
        </authorList>
    </citation>
    <scope>NUCLEOTIDE SEQUENCE [LARGE SCALE GENOMIC DNA]</scope>
    <source>
        <strain>Hd-rR</strain>
    </source>
</reference>
<name>A0A3P9IMB9_ORYLA</name>
<evidence type="ECO:0000256" key="4">
    <source>
        <dbReference type="ARBA" id="ARBA00036320"/>
    </source>
</evidence>
<dbReference type="GO" id="GO:0005576">
    <property type="term" value="C:extracellular region"/>
    <property type="evidence" value="ECO:0007669"/>
    <property type="project" value="UniProtKB-SubCell"/>
</dbReference>
<protein>
    <recommendedName>
        <fullName evidence="5">trypsin</fullName>
        <ecNumber evidence="5">3.4.21.4</ecNumber>
    </recommendedName>
</protein>
<keyword evidence="2" id="KW-0865">Zymogen</keyword>
<comment type="catalytic activity">
    <reaction evidence="4">
        <text>Preferential cleavage: Arg-|-Xaa, Lys-|-Xaa.</text>
        <dbReference type="EC" id="3.4.21.4"/>
    </reaction>
</comment>
<evidence type="ECO:0000256" key="3">
    <source>
        <dbReference type="ARBA" id="ARBA00023157"/>
    </source>
</evidence>
<dbReference type="SMART" id="SM00020">
    <property type="entry name" value="Tryp_SPc"/>
    <property type="match status" value="1"/>
</dbReference>
<dbReference type="AlphaFoldDB" id="A0A3P9IMB9"/>
<dbReference type="PROSITE" id="PS50240">
    <property type="entry name" value="TRYPSIN_DOM"/>
    <property type="match status" value="1"/>
</dbReference>
<feature type="domain" description="Peptidase S1" evidence="6">
    <location>
        <begin position="17"/>
        <end position="134"/>
    </location>
</feature>
<evidence type="ECO:0000313" key="7">
    <source>
        <dbReference type="Ensembl" id="ENSORLP00015021008.1"/>
    </source>
</evidence>
<dbReference type="Ensembl" id="ENSORLT00015030354.1">
    <property type="protein sequence ID" value="ENSORLP00015021008.1"/>
    <property type="gene ID" value="ENSORLG00015022201.1"/>
</dbReference>
<dbReference type="InterPro" id="IPR009003">
    <property type="entry name" value="Peptidase_S1_PA"/>
</dbReference>
<dbReference type="GO" id="GO:0004252">
    <property type="term" value="F:serine-type endopeptidase activity"/>
    <property type="evidence" value="ECO:0007669"/>
    <property type="project" value="UniProtKB-EC"/>
</dbReference>
<dbReference type="InterPro" id="IPR018114">
    <property type="entry name" value="TRYPSIN_HIS"/>
</dbReference>
<comment type="subcellular location">
    <subcellularLocation>
        <location evidence="1">Secreted</location>
        <location evidence="1">Extracellular space</location>
    </subcellularLocation>
</comment>
<evidence type="ECO:0000256" key="2">
    <source>
        <dbReference type="ARBA" id="ARBA00023145"/>
    </source>
</evidence>
<dbReference type="EC" id="3.4.21.4" evidence="5"/>
<accession>A0A3P9IMB9</accession>